<evidence type="ECO:0000256" key="7">
    <source>
        <dbReference type="ARBA" id="ARBA00023098"/>
    </source>
</evidence>
<evidence type="ECO:0000256" key="11">
    <source>
        <dbReference type="ARBA" id="ARBA00082544"/>
    </source>
</evidence>
<keyword evidence="4" id="KW-0521">NADP</keyword>
<evidence type="ECO:0000256" key="4">
    <source>
        <dbReference type="ARBA" id="ARBA00022857"/>
    </source>
</evidence>
<evidence type="ECO:0000256" key="14">
    <source>
        <dbReference type="SAM" id="SignalP"/>
    </source>
</evidence>
<evidence type="ECO:0000256" key="3">
    <source>
        <dbReference type="ARBA" id="ARBA00022692"/>
    </source>
</evidence>
<dbReference type="STRING" id="1231657.A0A1Y1ZRH9"/>
<dbReference type="GO" id="GO:0052650">
    <property type="term" value="F:all-trans-retinol dehydrogenase (NADP+) activity"/>
    <property type="evidence" value="ECO:0007669"/>
    <property type="project" value="UniProtKB-ARBA"/>
</dbReference>
<name>A0A1Y1ZRH9_9PLEO</name>
<evidence type="ECO:0000313" key="16">
    <source>
        <dbReference type="Proteomes" id="UP000193144"/>
    </source>
</evidence>
<dbReference type="InterPro" id="IPR036291">
    <property type="entry name" value="NAD(P)-bd_dom_sf"/>
</dbReference>
<comment type="function">
    <text evidence="9">Catalyzes the reduction of all-trans-retinal to all-trans-retinol in the presence of NADPH.</text>
</comment>
<protein>
    <recommendedName>
        <fullName evidence="10">Short-chain dehydrogenase/reductase 3</fullName>
    </recommendedName>
    <alternativeName>
        <fullName evidence="11">Retinal short-chain dehydrogenase/reductase 1</fullName>
    </alternativeName>
</protein>
<evidence type="ECO:0000256" key="1">
    <source>
        <dbReference type="ARBA" id="ARBA00004141"/>
    </source>
</evidence>
<evidence type="ECO:0000256" key="10">
    <source>
        <dbReference type="ARBA" id="ARBA00068717"/>
    </source>
</evidence>
<evidence type="ECO:0000256" key="6">
    <source>
        <dbReference type="ARBA" id="ARBA00023002"/>
    </source>
</evidence>
<dbReference type="OrthoDB" id="10253736at2759"/>
<dbReference type="CDD" id="cd05339">
    <property type="entry name" value="17beta-HSDXI-like_SDR_c"/>
    <property type="match status" value="1"/>
</dbReference>
<keyword evidence="14" id="KW-0732">Signal</keyword>
<keyword evidence="6" id="KW-0560">Oxidoreductase</keyword>
<evidence type="ECO:0000256" key="5">
    <source>
        <dbReference type="ARBA" id="ARBA00022989"/>
    </source>
</evidence>
<proteinExistence type="inferred from homology"/>
<dbReference type="PANTHER" id="PTHR24322:SF736">
    <property type="entry name" value="RETINOL DEHYDROGENASE 10"/>
    <property type="match status" value="1"/>
</dbReference>
<dbReference type="EMBL" id="MCFA01000047">
    <property type="protein sequence ID" value="ORY12804.1"/>
    <property type="molecule type" value="Genomic_DNA"/>
</dbReference>
<comment type="subcellular location">
    <subcellularLocation>
        <location evidence="1">Membrane</location>
        <topology evidence="1">Multi-pass membrane protein</topology>
    </subcellularLocation>
</comment>
<dbReference type="SUPFAM" id="SSF51735">
    <property type="entry name" value="NAD(P)-binding Rossmann-fold domains"/>
    <property type="match status" value="1"/>
</dbReference>
<dbReference type="PANTHER" id="PTHR24322">
    <property type="entry name" value="PKSB"/>
    <property type="match status" value="1"/>
</dbReference>
<keyword evidence="8 13" id="KW-0472">Membrane</keyword>
<evidence type="ECO:0000313" key="15">
    <source>
        <dbReference type="EMBL" id="ORY12804.1"/>
    </source>
</evidence>
<dbReference type="AlphaFoldDB" id="A0A1Y1ZRH9"/>
<evidence type="ECO:0000256" key="13">
    <source>
        <dbReference type="SAM" id="Phobius"/>
    </source>
</evidence>
<evidence type="ECO:0000256" key="8">
    <source>
        <dbReference type="ARBA" id="ARBA00023136"/>
    </source>
</evidence>
<keyword evidence="5 13" id="KW-1133">Transmembrane helix</keyword>
<dbReference type="PRINTS" id="PR00080">
    <property type="entry name" value="SDRFAMILY"/>
</dbReference>
<keyword evidence="7" id="KW-0443">Lipid metabolism</keyword>
<dbReference type="Gene3D" id="3.40.50.720">
    <property type="entry name" value="NAD(P)-binding Rossmann-like Domain"/>
    <property type="match status" value="1"/>
</dbReference>
<evidence type="ECO:0000256" key="2">
    <source>
        <dbReference type="ARBA" id="ARBA00006484"/>
    </source>
</evidence>
<dbReference type="FunFam" id="3.40.50.720:FF:000131">
    <property type="entry name" value="Short-chain dehydrogenase/reductase 3"/>
    <property type="match status" value="1"/>
</dbReference>
<comment type="caution">
    <text evidence="15">The sequence shown here is derived from an EMBL/GenBank/DDBJ whole genome shotgun (WGS) entry which is preliminary data.</text>
</comment>
<dbReference type="InterPro" id="IPR002347">
    <property type="entry name" value="SDR_fam"/>
</dbReference>
<dbReference type="Pfam" id="PF00106">
    <property type="entry name" value="adh_short"/>
    <property type="match status" value="1"/>
</dbReference>
<dbReference type="GO" id="GO:0016020">
    <property type="term" value="C:membrane"/>
    <property type="evidence" value="ECO:0007669"/>
    <property type="project" value="UniProtKB-SubCell"/>
</dbReference>
<keyword evidence="3 13" id="KW-0812">Transmembrane</keyword>
<dbReference type="PRINTS" id="PR00081">
    <property type="entry name" value="GDHRDH"/>
</dbReference>
<feature type="transmembrane region" description="Helical" evidence="13">
    <location>
        <begin position="32"/>
        <end position="49"/>
    </location>
</feature>
<gene>
    <name evidence="15" type="ORF">BCR34DRAFT_284119</name>
</gene>
<organism evidence="15 16">
    <name type="scientific">Clohesyomyces aquaticus</name>
    <dbReference type="NCBI Taxonomy" id="1231657"/>
    <lineage>
        <taxon>Eukaryota</taxon>
        <taxon>Fungi</taxon>
        <taxon>Dikarya</taxon>
        <taxon>Ascomycota</taxon>
        <taxon>Pezizomycotina</taxon>
        <taxon>Dothideomycetes</taxon>
        <taxon>Pleosporomycetidae</taxon>
        <taxon>Pleosporales</taxon>
        <taxon>Lindgomycetaceae</taxon>
        <taxon>Clohesyomyces</taxon>
    </lineage>
</organism>
<evidence type="ECO:0000256" key="9">
    <source>
        <dbReference type="ARBA" id="ARBA00059620"/>
    </source>
</evidence>
<sequence length="336" mass="37039">MIRAVFVAAALLLLISAPKSLGQTLLPLSATHYATFVSVLTWVLALFLVREINAGLNRWADNKWIWKGDDSNWDWKNEVAIVTGGSNGIGAMVVKKLLSHGIRVAVLDVAPFSDKYQNGNVKYYKCDITSRVQVHEAAETIRSDLGQPSILINNAGIGNANTILEMTPERLRKIFDVNLLSHWITVQEFLPQMILMKKGHIMSTASLAAFVGLAGMTDYACTKAGLMAFHEGLTQELKHRYKCPQIKTSIVYPNWTRTRLTSAIEKDILNSMGSTIMDAKDVADIMVKHIISAKSGQLILGPSIVTIIRALPAWLQEIIRDRMAQIVTVNATTAVA</sequence>
<evidence type="ECO:0000256" key="12">
    <source>
        <dbReference type="RuleBase" id="RU000363"/>
    </source>
</evidence>
<reference evidence="15 16" key="1">
    <citation type="submission" date="2016-07" db="EMBL/GenBank/DDBJ databases">
        <title>Pervasive Adenine N6-methylation of Active Genes in Fungi.</title>
        <authorList>
            <consortium name="DOE Joint Genome Institute"/>
            <person name="Mondo S.J."/>
            <person name="Dannebaum R.O."/>
            <person name="Kuo R.C."/>
            <person name="Labutti K."/>
            <person name="Haridas S."/>
            <person name="Kuo A."/>
            <person name="Salamov A."/>
            <person name="Ahrendt S.R."/>
            <person name="Lipzen A."/>
            <person name="Sullivan W."/>
            <person name="Andreopoulos W.B."/>
            <person name="Clum A."/>
            <person name="Lindquist E."/>
            <person name="Daum C."/>
            <person name="Ramamoorthy G.K."/>
            <person name="Gryganskyi A."/>
            <person name="Culley D."/>
            <person name="Magnuson J.K."/>
            <person name="James T.Y."/>
            <person name="O'Malley M.A."/>
            <person name="Stajich J.E."/>
            <person name="Spatafora J.W."/>
            <person name="Visel A."/>
            <person name="Grigoriev I.V."/>
        </authorList>
    </citation>
    <scope>NUCLEOTIDE SEQUENCE [LARGE SCALE GENOMIC DNA]</scope>
    <source>
        <strain evidence="15 16">CBS 115471</strain>
    </source>
</reference>
<dbReference type="Proteomes" id="UP000193144">
    <property type="component" value="Unassembled WGS sequence"/>
</dbReference>
<comment type="similarity">
    <text evidence="2 12">Belongs to the short-chain dehydrogenases/reductases (SDR) family.</text>
</comment>
<keyword evidence="16" id="KW-1185">Reference proteome</keyword>
<feature type="signal peptide" evidence="14">
    <location>
        <begin position="1"/>
        <end position="22"/>
    </location>
</feature>
<accession>A0A1Y1ZRH9</accession>
<feature type="chain" id="PRO_5012056249" description="Short-chain dehydrogenase/reductase 3" evidence="14">
    <location>
        <begin position="23"/>
        <end position="336"/>
    </location>
</feature>